<evidence type="ECO:0000256" key="4">
    <source>
        <dbReference type="ARBA" id="ARBA00023040"/>
    </source>
</evidence>
<dbReference type="GO" id="GO:0008188">
    <property type="term" value="F:neuropeptide receptor activity"/>
    <property type="evidence" value="ECO:0007669"/>
    <property type="project" value="TreeGrafter"/>
</dbReference>
<gene>
    <name evidence="11" type="ORF">CAPTEDRAFT_190732</name>
</gene>
<dbReference type="InterPro" id="IPR017452">
    <property type="entry name" value="GPCR_Rhodpsn_7TM"/>
</dbReference>
<evidence type="ECO:0000256" key="7">
    <source>
        <dbReference type="ARBA" id="ARBA00023224"/>
    </source>
</evidence>
<dbReference type="Proteomes" id="UP000014760">
    <property type="component" value="Unassembled WGS sequence"/>
</dbReference>
<reference evidence="11 13" key="2">
    <citation type="journal article" date="2013" name="Nature">
        <title>Insights into bilaterian evolution from three spiralian genomes.</title>
        <authorList>
            <person name="Simakov O."/>
            <person name="Marletaz F."/>
            <person name="Cho S.J."/>
            <person name="Edsinger-Gonzales E."/>
            <person name="Havlak P."/>
            <person name="Hellsten U."/>
            <person name="Kuo D.H."/>
            <person name="Larsson T."/>
            <person name="Lv J."/>
            <person name="Arendt D."/>
            <person name="Savage R."/>
            <person name="Osoegawa K."/>
            <person name="de Jong P."/>
            <person name="Grimwood J."/>
            <person name="Chapman J.A."/>
            <person name="Shapiro H."/>
            <person name="Aerts A."/>
            <person name="Otillar R.P."/>
            <person name="Terry A.Y."/>
            <person name="Boore J.L."/>
            <person name="Grigoriev I.V."/>
            <person name="Lindberg D.R."/>
            <person name="Seaver E.C."/>
            <person name="Weisblat D.A."/>
            <person name="Putnam N.H."/>
            <person name="Rokhsar D.S."/>
        </authorList>
    </citation>
    <scope>NUCLEOTIDE SEQUENCE</scope>
    <source>
        <strain evidence="11 13">I ESC-2004</strain>
    </source>
</reference>
<keyword evidence="6" id="KW-0675">Receptor</keyword>
<reference evidence="12" key="3">
    <citation type="submission" date="2015-06" db="UniProtKB">
        <authorList>
            <consortium name="EnsemblMetazoa"/>
        </authorList>
    </citation>
    <scope>IDENTIFICATION</scope>
</reference>
<dbReference type="EnsemblMetazoa" id="CapteT190732">
    <property type="protein sequence ID" value="CapteP190732"/>
    <property type="gene ID" value="CapteG190732"/>
</dbReference>
<evidence type="ECO:0000313" key="13">
    <source>
        <dbReference type="Proteomes" id="UP000014760"/>
    </source>
</evidence>
<evidence type="ECO:0000256" key="1">
    <source>
        <dbReference type="ARBA" id="ARBA00004141"/>
    </source>
</evidence>
<evidence type="ECO:0000256" key="9">
    <source>
        <dbReference type="SAM" id="Phobius"/>
    </source>
</evidence>
<keyword evidence="13" id="KW-1185">Reference proteome</keyword>
<organism evidence="11">
    <name type="scientific">Capitella teleta</name>
    <name type="common">Polychaete worm</name>
    <dbReference type="NCBI Taxonomy" id="283909"/>
    <lineage>
        <taxon>Eukaryota</taxon>
        <taxon>Metazoa</taxon>
        <taxon>Spiralia</taxon>
        <taxon>Lophotrochozoa</taxon>
        <taxon>Annelida</taxon>
        <taxon>Polychaeta</taxon>
        <taxon>Sedentaria</taxon>
        <taxon>Scolecida</taxon>
        <taxon>Capitellidae</taxon>
        <taxon>Capitella</taxon>
    </lineage>
</organism>
<evidence type="ECO:0000256" key="2">
    <source>
        <dbReference type="ARBA" id="ARBA00022692"/>
    </source>
</evidence>
<keyword evidence="7" id="KW-0807">Transducer</keyword>
<evidence type="ECO:0000256" key="8">
    <source>
        <dbReference type="SAM" id="MobiDB-lite"/>
    </source>
</evidence>
<name>R7V4H7_CAPTE</name>
<comment type="subcellular location">
    <subcellularLocation>
        <location evidence="1">Membrane</location>
        <topology evidence="1">Multi-pass membrane protein</topology>
    </subcellularLocation>
</comment>
<keyword evidence="2 9" id="KW-0812">Transmembrane</keyword>
<feature type="domain" description="G-protein coupled receptors family 1 profile" evidence="10">
    <location>
        <begin position="83"/>
        <end position="143"/>
    </location>
</feature>
<evidence type="ECO:0000256" key="6">
    <source>
        <dbReference type="ARBA" id="ARBA00023170"/>
    </source>
</evidence>
<keyword evidence="3 9" id="KW-1133">Transmembrane helix</keyword>
<evidence type="ECO:0000313" key="11">
    <source>
        <dbReference type="EMBL" id="ELU11261.1"/>
    </source>
</evidence>
<feature type="transmembrane region" description="Helical" evidence="9">
    <location>
        <begin position="83"/>
        <end position="103"/>
    </location>
</feature>
<evidence type="ECO:0000313" key="12">
    <source>
        <dbReference type="EnsemblMetazoa" id="CapteP190732"/>
    </source>
</evidence>
<dbReference type="GO" id="GO:0005886">
    <property type="term" value="C:plasma membrane"/>
    <property type="evidence" value="ECO:0007669"/>
    <property type="project" value="TreeGrafter"/>
</dbReference>
<evidence type="ECO:0000259" key="10">
    <source>
        <dbReference type="PROSITE" id="PS50262"/>
    </source>
</evidence>
<dbReference type="HOGENOM" id="CLU_636543_0_0_1"/>
<reference evidence="13" key="1">
    <citation type="submission" date="2012-12" db="EMBL/GenBank/DDBJ databases">
        <authorList>
            <person name="Hellsten U."/>
            <person name="Grimwood J."/>
            <person name="Chapman J.A."/>
            <person name="Shapiro H."/>
            <person name="Aerts A."/>
            <person name="Otillar R.P."/>
            <person name="Terry A.Y."/>
            <person name="Boore J.L."/>
            <person name="Simakov O."/>
            <person name="Marletaz F."/>
            <person name="Cho S.-J."/>
            <person name="Edsinger-Gonzales E."/>
            <person name="Havlak P."/>
            <person name="Kuo D.-H."/>
            <person name="Larsson T."/>
            <person name="Lv J."/>
            <person name="Arendt D."/>
            <person name="Savage R."/>
            <person name="Osoegawa K."/>
            <person name="de Jong P."/>
            <person name="Lindberg D.R."/>
            <person name="Seaver E.C."/>
            <person name="Weisblat D.A."/>
            <person name="Putnam N.H."/>
            <person name="Grigoriev I.V."/>
            <person name="Rokhsar D.S."/>
        </authorList>
    </citation>
    <scope>NUCLEOTIDE SEQUENCE</scope>
    <source>
        <strain evidence="13">I ESC-2004</strain>
    </source>
</reference>
<feature type="region of interest" description="Disordered" evidence="8">
    <location>
        <begin position="37"/>
        <end position="57"/>
    </location>
</feature>
<evidence type="ECO:0000256" key="5">
    <source>
        <dbReference type="ARBA" id="ARBA00023136"/>
    </source>
</evidence>
<dbReference type="AlphaFoldDB" id="R7V4H7"/>
<dbReference type="PANTHER" id="PTHR24243:SF208">
    <property type="entry name" value="PYROKININ-1 RECEPTOR"/>
    <property type="match status" value="1"/>
</dbReference>
<sequence length="431" mass="49388">MVGGTVNKDTHQYIIQRMSNFVEMLCDCLETDRGAEEPALDKSQRRHSGASGPASLPYQACSRPTGNCYKTDRKVKATQDMRIAVVVAFFVCWAPFHAQRLIVLYVDGDLTKWTSSLMAVQNVLYFSSGIFYYVSSVINPILYNIMSLKFRQAFRSTILRPCRKKHVNRPTLLRRYRFNSKPLGTDTNMTLVHLQANGIGKYAHKLPAAKQCQEMLKYLPGVQCNSGDNSSGHRIPPAVDGELDCVHFEESSGDTDSRVHMHSYHHAPKSHRLIVLYVDGDLTKWTFSLMAVQNVMYFSSGIFYYISSVINPILYNIMSLKFRQAFRSTMPQKAQKTRSLGTDVAGMPRRNLAKFESRGKVDFWVFHQWQMGNCSAKSQARQCRLSLQGRPVLVKCECAFWSDLEDWHMQIPLREWSPRWSHFHIFLNGPE</sequence>
<accession>R7V4H7</accession>
<keyword evidence="4" id="KW-0297">G-protein coupled receptor</keyword>
<dbReference type="STRING" id="283909.R7V4H7"/>
<dbReference type="OrthoDB" id="5962705at2759"/>
<proteinExistence type="predicted"/>
<feature type="transmembrane region" description="Helical" evidence="9">
    <location>
        <begin position="123"/>
        <end position="145"/>
    </location>
</feature>
<keyword evidence="5 9" id="KW-0472">Membrane</keyword>
<dbReference type="EMBL" id="AMQN01020197">
    <property type="status" value="NOT_ANNOTATED_CDS"/>
    <property type="molecule type" value="Genomic_DNA"/>
</dbReference>
<dbReference type="PRINTS" id="PR00237">
    <property type="entry name" value="GPCRRHODOPSN"/>
</dbReference>
<dbReference type="InterPro" id="IPR000276">
    <property type="entry name" value="GPCR_Rhodpsn"/>
</dbReference>
<dbReference type="SUPFAM" id="SSF81321">
    <property type="entry name" value="Family A G protein-coupled receptor-like"/>
    <property type="match status" value="2"/>
</dbReference>
<dbReference type="PANTHER" id="PTHR24243">
    <property type="entry name" value="G-PROTEIN COUPLED RECEPTOR"/>
    <property type="match status" value="1"/>
</dbReference>
<dbReference type="Pfam" id="PF00001">
    <property type="entry name" value="7tm_1"/>
    <property type="match status" value="1"/>
</dbReference>
<feature type="transmembrane region" description="Helical" evidence="9">
    <location>
        <begin position="302"/>
        <end position="320"/>
    </location>
</feature>
<dbReference type="EMBL" id="AMQN01020198">
    <property type="status" value="NOT_ANNOTATED_CDS"/>
    <property type="molecule type" value="Genomic_DNA"/>
</dbReference>
<dbReference type="PROSITE" id="PS50262">
    <property type="entry name" value="G_PROTEIN_RECEP_F1_2"/>
    <property type="match status" value="1"/>
</dbReference>
<dbReference type="Gene3D" id="1.20.1070.10">
    <property type="entry name" value="Rhodopsin 7-helix transmembrane proteins"/>
    <property type="match status" value="2"/>
</dbReference>
<dbReference type="EMBL" id="KB296833">
    <property type="protein sequence ID" value="ELU11261.1"/>
    <property type="molecule type" value="Genomic_DNA"/>
</dbReference>
<evidence type="ECO:0000256" key="3">
    <source>
        <dbReference type="ARBA" id="ARBA00022989"/>
    </source>
</evidence>
<protein>
    <recommendedName>
        <fullName evidence="10">G-protein coupled receptors family 1 profile domain-containing protein</fullName>
    </recommendedName>
</protein>